<evidence type="ECO:0000313" key="1">
    <source>
        <dbReference type="EMBL" id="PNJ78177.1"/>
    </source>
</evidence>
<dbReference type="EMBL" id="NDHI03003370">
    <property type="protein sequence ID" value="PNJ78177.1"/>
    <property type="molecule type" value="Genomic_DNA"/>
</dbReference>
<reference evidence="1" key="1">
    <citation type="submission" date="2017-12" db="EMBL/GenBank/DDBJ databases">
        <title>High-resolution comparative analysis of great ape genomes.</title>
        <authorList>
            <person name="Pollen A."/>
            <person name="Hastie A."/>
            <person name="Hormozdiari F."/>
            <person name="Dougherty M."/>
            <person name="Liu R."/>
            <person name="Chaisson M."/>
            <person name="Hoppe E."/>
            <person name="Hill C."/>
            <person name="Pang A."/>
            <person name="Hillier L."/>
            <person name="Baker C."/>
            <person name="Armstrong J."/>
            <person name="Shendure J."/>
            <person name="Paten B."/>
            <person name="Wilson R."/>
            <person name="Chao H."/>
            <person name="Schneider V."/>
            <person name="Ventura M."/>
            <person name="Kronenberg Z."/>
            <person name="Murali S."/>
            <person name="Gordon D."/>
            <person name="Cantsilieris S."/>
            <person name="Munson K."/>
            <person name="Nelson B."/>
            <person name="Raja A."/>
            <person name="Underwood J."/>
            <person name="Diekhans M."/>
            <person name="Fiddes I."/>
            <person name="Haussler D."/>
            <person name="Eichler E."/>
        </authorList>
    </citation>
    <scope>NUCLEOTIDE SEQUENCE [LARGE SCALE GENOMIC DNA]</scope>
    <source>
        <strain evidence="1">Susie</strain>
    </source>
</reference>
<comment type="caution">
    <text evidence="1">The sequence shown here is derived from an EMBL/GenBank/DDBJ whole genome shotgun (WGS) entry which is preliminary data.</text>
</comment>
<gene>
    <name evidence="1" type="ORF">CR201_G0004152</name>
</gene>
<dbReference type="InterPro" id="IPR031685">
    <property type="entry name" value="TEX29"/>
</dbReference>
<organism evidence="1">
    <name type="scientific">Pongo abelii</name>
    <name type="common">Sumatran orangutan</name>
    <name type="synonym">Pongo pygmaeus abelii</name>
    <dbReference type="NCBI Taxonomy" id="9601"/>
    <lineage>
        <taxon>Eukaryota</taxon>
        <taxon>Metazoa</taxon>
        <taxon>Chordata</taxon>
        <taxon>Craniata</taxon>
        <taxon>Vertebrata</taxon>
        <taxon>Euteleostomi</taxon>
        <taxon>Mammalia</taxon>
        <taxon>Eutheria</taxon>
        <taxon>Euarchontoglires</taxon>
        <taxon>Primates</taxon>
        <taxon>Haplorrhini</taxon>
        <taxon>Catarrhini</taxon>
        <taxon>Hominidae</taxon>
        <taxon>Pongo</taxon>
    </lineage>
</organism>
<proteinExistence type="predicted"/>
<protein>
    <submittedName>
        <fullName evidence="1">TEX29 isoform 1</fullName>
    </submittedName>
</protein>
<accession>A0A2J8X822</accession>
<dbReference type="PANTHER" id="PTHR37339">
    <property type="entry name" value="TESTIS-EXPRESSED PROTEIN 29"/>
    <property type="match status" value="1"/>
</dbReference>
<dbReference type="Pfam" id="PF15839">
    <property type="entry name" value="TEX29"/>
    <property type="match status" value="1"/>
</dbReference>
<dbReference type="PANTHER" id="PTHR37339:SF1">
    <property type="entry name" value="TESTIS-EXPRESSED PROTEIN 29"/>
    <property type="match status" value="1"/>
</dbReference>
<name>A0A2J8X822_PONAB</name>
<dbReference type="AlphaFoldDB" id="A0A2J8X822"/>
<sequence length="90" mass="10079">MPAICQGRWEVTVQAQLGCRGVLGPFICPSAAAMKYVPEVKKSPPYLLKQFTVCDVPLYDICDYNVSRDQCQEFGCCFYEGVCYKKAVPI</sequence>